<organism evidence="2 3">
    <name type="scientific">Gossypium australe</name>
    <dbReference type="NCBI Taxonomy" id="47621"/>
    <lineage>
        <taxon>Eukaryota</taxon>
        <taxon>Viridiplantae</taxon>
        <taxon>Streptophyta</taxon>
        <taxon>Embryophyta</taxon>
        <taxon>Tracheophyta</taxon>
        <taxon>Spermatophyta</taxon>
        <taxon>Magnoliopsida</taxon>
        <taxon>eudicotyledons</taxon>
        <taxon>Gunneridae</taxon>
        <taxon>Pentapetalae</taxon>
        <taxon>rosids</taxon>
        <taxon>malvids</taxon>
        <taxon>Malvales</taxon>
        <taxon>Malvaceae</taxon>
        <taxon>Malvoideae</taxon>
        <taxon>Gossypium</taxon>
    </lineage>
</organism>
<reference evidence="3" key="1">
    <citation type="journal article" date="2019" name="Plant Biotechnol. J.">
        <title>Genome sequencing of the Australian wild diploid species Gossypium australe highlights disease resistance and delayed gland morphogenesis.</title>
        <authorList>
            <person name="Cai Y."/>
            <person name="Cai X."/>
            <person name="Wang Q."/>
            <person name="Wang P."/>
            <person name="Zhang Y."/>
            <person name="Cai C."/>
            <person name="Xu Y."/>
            <person name="Wang K."/>
            <person name="Zhou Z."/>
            <person name="Wang C."/>
            <person name="Geng S."/>
            <person name="Li B."/>
            <person name="Dong Q."/>
            <person name="Hou Y."/>
            <person name="Wang H."/>
            <person name="Ai P."/>
            <person name="Liu Z."/>
            <person name="Yi F."/>
            <person name="Sun M."/>
            <person name="An G."/>
            <person name="Cheng J."/>
            <person name="Zhang Y."/>
            <person name="Shi Q."/>
            <person name="Xie Y."/>
            <person name="Shi X."/>
            <person name="Chang Y."/>
            <person name="Huang F."/>
            <person name="Chen Y."/>
            <person name="Hong S."/>
            <person name="Mi L."/>
            <person name="Sun Q."/>
            <person name="Zhang L."/>
            <person name="Zhou B."/>
            <person name="Peng R."/>
            <person name="Zhang X."/>
            <person name="Liu F."/>
        </authorList>
    </citation>
    <scope>NUCLEOTIDE SEQUENCE [LARGE SCALE GENOMIC DNA]</scope>
    <source>
        <strain evidence="3">cv. PA1801</strain>
    </source>
</reference>
<feature type="region of interest" description="Disordered" evidence="1">
    <location>
        <begin position="110"/>
        <end position="169"/>
    </location>
</feature>
<evidence type="ECO:0000313" key="3">
    <source>
        <dbReference type="Proteomes" id="UP000325315"/>
    </source>
</evidence>
<dbReference type="AlphaFoldDB" id="A0A5B6WU50"/>
<dbReference type="PANTHER" id="PTHR15503">
    <property type="entry name" value="LDOC1 RELATED"/>
    <property type="match status" value="1"/>
</dbReference>
<dbReference type="CDD" id="cd00303">
    <property type="entry name" value="retropepsin_like"/>
    <property type="match status" value="1"/>
</dbReference>
<gene>
    <name evidence="2" type="ORF">EPI10_007401</name>
</gene>
<feature type="compositionally biased region" description="Basic and acidic residues" evidence="1">
    <location>
        <begin position="66"/>
        <end position="77"/>
    </location>
</feature>
<protein>
    <submittedName>
        <fullName evidence="2">Gag-Pol polyprotein</fullName>
    </submittedName>
</protein>
<dbReference type="EMBL" id="SMMG02000002">
    <property type="protein sequence ID" value="KAA3485419.1"/>
    <property type="molecule type" value="Genomic_DNA"/>
</dbReference>
<name>A0A5B6WU50_9ROSI</name>
<dbReference type="Proteomes" id="UP000325315">
    <property type="component" value="Unassembled WGS sequence"/>
</dbReference>
<sequence>MTVTEYEREFVWLSKYAREYVSTEKIMCKRFFDGLNEDIKLLVGILDLKEFVVLVDRACKAEDFSREKKKVDSEARDSRKRPKNKPSHSSSKKFRDSFSRSNILVGYQNRDHGNLHVNPKPQATSVSSVGSKEKVQNIRSSNTTARGRPPRNTGNVSSSKGITKESAVRSEARALARPYAIHTRKEASSLDVNAGTFSLYDTNVIALIDPGSTHSHICMNLVFNKSLSVESTEFVIKVSNPLGKYALVDKFCKIYPLMTPGYCFSVDLTLLPFDEFNVILGMDWLTLHDVVVNYRRKIIKLKCQNSEILRIESNESNEFPVAISSMSAQRCVRKELPGLPPIREVEFAIELVSGTSPISIAPYRMALTKLKELKA</sequence>
<dbReference type="Gene3D" id="2.40.70.10">
    <property type="entry name" value="Acid Proteases"/>
    <property type="match status" value="1"/>
</dbReference>
<accession>A0A5B6WU50</accession>
<evidence type="ECO:0000256" key="1">
    <source>
        <dbReference type="SAM" id="MobiDB-lite"/>
    </source>
</evidence>
<proteinExistence type="predicted"/>
<dbReference type="OrthoDB" id="2272416at2759"/>
<feature type="region of interest" description="Disordered" evidence="1">
    <location>
        <begin position="66"/>
        <end position="95"/>
    </location>
</feature>
<dbReference type="InterPro" id="IPR021109">
    <property type="entry name" value="Peptidase_aspartic_dom_sf"/>
</dbReference>
<comment type="caution">
    <text evidence="2">The sequence shown here is derived from an EMBL/GenBank/DDBJ whole genome shotgun (WGS) entry which is preliminary data.</text>
</comment>
<dbReference type="InterPro" id="IPR032567">
    <property type="entry name" value="RTL1-rel"/>
</dbReference>
<feature type="compositionally biased region" description="Polar residues" evidence="1">
    <location>
        <begin position="121"/>
        <end position="130"/>
    </location>
</feature>
<evidence type="ECO:0000313" key="2">
    <source>
        <dbReference type="EMBL" id="KAA3485419.1"/>
    </source>
</evidence>
<dbReference type="PANTHER" id="PTHR15503:SF45">
    <property type="entry name" value="RNA-DIRECTED DNA POLYMERASE HOMOLOG"/>
    <property type="match status" value="1"/>
</dbReference>
<feature type="compositionally biased region" description="Polar residues" evidence="1">
    <location>
        <begin position="152"/>
        <end position="161"/>
    </location>
</feature>
<dbReference type="Pfam" id="PF08284">
    <property type="entry name" value="RVP_2"/>
    <property type="match status" value="1"/>
</dbReference>
<feature type="compositionally biased region" description="Basic residues" evidence="1">
    <location>
        <begin position="78"/>
        <end position="92"/>
    </location>
</feature>
<keyword evidence="3" id="KW-1185">Reference proteome</keyword>